<dbReference type="PROSITE" id="PS01124">
    <property type="entry name" value="HTH_ARAC_FAMILY_2"/>
    <property type="match status" value="1"/>
</dbReference>
<dbReference type="GO" id="GO:0043565">
    <property type="term" value="F:sequence-specific DNA binding"/>
    <property type="evidence" value="ECO:0007669"/>
    <property type="project" value="InterPro"/>
</dbReference>
<dbReference type="Pfam" id="PF02311">
    <property type="entry name" value="AraC_binding"/>
    <property type="match status" value="1"/>
</dbReference>
<dbReference type="GO" id="GO:0003700">
    <property type="term" value="F:DNA-binding transcription factor activity"/>
    <property type="evidence" value="ECO:0007669"/>
    <property type="project" value="InterPro"/>
</dbReference>
<proteinExistence type="predicted"/>
<dbReference type="InterPro" id="IPR037923">
    <property type="entry name" value="HTH-like"/>
</dbReference>
<dbReference type="PANTHER" id="PTHR43280">
    <property type="entry name" value="ARAC-FAMILY TRANSCRIPTIONAL REGULATOR"/>
    <property type="match status" value="1"/>
</dbReference>
<dbReference type="SMART" id="SM00342">
    <property type="entry name" value="HTH_ARAC"/>
    <property type="match status" value="1"/>
</dbReference>
<dbReference type="InterPro" id="IPR009057">
    <property type="entry name" value="Homeodomain-like_sf"/>
</dbReference>
<dbReference type="Gene3D" id="2.60.120.280">
    <property type="entry name" value="Regulatory protein AraC"/>
    <property type="match status" value="1"/>
</dbReference>
<keyword evidence="3" id="KW-0804">Transcription</keyword>
<evidence type="ECO:0000256" key="1">
    <source>
        <dbReference type="ARBA" id="ARBA00023015"/>
    </source>
</evidence>
<dbReference type="PANTHER" id="PTHR43280:SF28">
    <property type="entry name" value="HTH-TYPE TRANSCRIPTIONAL ACTIVATOR RHAS"/>
    <property type="match status" value="1"/>
</dbReference>
<dbReference type="InterPro" id="IPR018060">
    <property type="entry name" value="HTH_AraC"/>
</dbReference>
<protein>
    <submittedName>
        <fullName evidence="5">AraC family transcriptional regulator</fullName>
    </submittedName>
</protein>
<sequence>MILSVGSLTGTLPLNLNMLGIGHRQEPINRPSGIPLYQWFLCVKGSGEFVSDQQRSVVSEGQGLLIYPDIPHIYHSLSDDWTVDFIGFSGPVCPDLLLSLSMNRSGVYHLADPEVFRNAVNRLYRLYRGNSDSDSKKIALSSECYTFLLRLSREIAYLAPSDLAVENQTLKAVLNYLEQNYSRPVTLSDLADNIGLTKEYLCFLFKKEMNQTIMHHLLTLRISHARICLVQYPDKKISEISKMCGFESPGYFGQIFRREVGMTPDQFRKVQ</sequence>
<organism evidence="5 6">
    <name type="scientific">Mediterraneibacter catenae</name>
    <dbReference type="NCBI Taxonomy" id="2594882"/>
    <lineage>
        <taxon>Bacteria</taxon>
        <taxon>Bacillati</taxon>
        <taxon>Bacillota</taxon>
        <taxon>Clostridia</taxon>
        <taxon>Lachnospirales</taxon>
        <taxon>Lachnospiraceae</taxon>
        <taxon>Mediterraneibacter</taxon>
    </lineage>
</organism>
<dbReference type="Pfam" id="PF12833">
    <property type="entry name" value="HTH_18"/>
    <property type="match status" value="1"/>
</dbReference>
<reference evidence="5" key="1">
    <citation type="submission" date="2019-07" db="EMBL/GenBank/DDBJ databases">
        <authorList>
            <person name="Wongkuna S."/>
            <person name="Scaria J."/>
        </authorList>
    </citation>
    <scope>NUCLEOTIDE SEQUENCE [LARGE SCALE GENOMIC DNA]</scope>
    <source>
        <strain evidence="5">SW178</strain>
    </source>
</reference>
<evidence type="ECO:0000256" key="2">
    <source>
        <dbReference type="ARBA" id="ARBA00023125"/>
    </source>
</evidence>
<name>A0A5M9I0V8_9FIRM</name>
<dbReference type="Proteomes" id="UP000322025">
    <property type="component" value="Unassembled WGS sequence"/>
</dbReference>
<evidence type="ECO:0000313" key="5">
    <source>
        <dbReference type="EMBL" id="KAA8500825.1"/>
    </source>
</evidence>
<dbReference type="AlphaFoldDB" id="A0A5M9I0V8"/>
<keyword evidence="2" id="KW-0238">DNA-binding</keyword>
<dbReference type="Gene3D" id="1.10.10.60">
    <property type="entry name" value="Homeodomain-like"/>
    <property type="match status" value="2"/>
</dbReference>
<accession>A0A5M9I0V8</accession>
<dbReference type="OrthoDB" id="1817726at2"/>
<dbReference type="SUPFAM" id="SSF46689">
    <property type="entry name" value="Homeodomain-like"/>
    <property type="match status" value="2"/>
</dbReference>
<comment type="caution">
    <text evidence="5">The sequence shown here is derived from an EMBL/GenBank/DDBJ whole genome shotgun (WGS) entry which is preliminary data.</text>
</comment>
<dbReference type="InterPro" id="IPR003313">
    <property type="entry name" value="AraC-bd"/>
</dbReference>
<dbReference type="InterPro" id="IPR020449">
    <property type="entry name" value="Tscrpt_reg_AraC-type_HTH"/>
</dbReference>
<feature type="domain" description="HTH araC/xylS-type" evidence="4">
    <location>
        <begin position="171"/>
        <end position="270"/>
    </location>
</feature>
<dbReference type="RefSeq" id="WP_150311256.1">
    <property type="nucleotide sequence ID" value="NZ_VMSO01000016.1"/>
</dbReference>
<dbReference type="SUPFAM" id="SSF51215">
    <property type="entry name" value="Regulatory protein AraC"/>
    <property type="match status" value="1"/>
</dbReference>
<dbReference type="PRINTS" id="PR00032">
    <property type="entry name" value="HTHARAC"/>
</dbReference>
<dbReference type="EMBL" id="VMSO01000016">
    <property type="protein sequence ID" value="KAA8500825.1"/>
    <property type="molecule type" value="Genomic_DNA"/>
</dbReference>
<gene>
    <name evidence="5" type="ORF">FNY66_11635</name>
</gene>
<evidence type="ECO:0000259" key="4">
    <source>
        <dbReference type="PROSITE" id="PS01124"/>
    </source>
</evidence>
<keyword evidence="6" id="KW-1185">Reference proteome</keyword>
<evidence type="ECO:0000313" key="6">
    <source>
        <dbReference type="Proteomes" id="UP000322025"/>
    </source>
</evidence>
<keyword evidence="1" id="KW-0805">Transcription regulation</keyword>
<evidence type="ECO:0000256" key="3">
    <source>
        <dbReference type="ARBA" id="ARBA00023163"/>
    </source>
</evidence>